<gene>
    <name evidence="1" type="ORF">H3H36_04050</name>
</gene>
<accession>A0A7W2I5L7</accession>
<keyword evidence="2" id="KW-1185">Reference proteome</keyword>
<sequence length="84" mass="9248">MSATLTSDHVLIQSEQAAVQALMHLLPVWYEEAGLPGMLRALEAALAECLAIRDEFAHDSDPQRRAERGAVSQHLHFLHTLCAS</sequence>
<comment type="caution">
    <text evidence="1">The sequence shown here is derived from an EMBL/GenBank/DDBJ whole genome shotgun (WGS) entry which is preliminary data.</text>
</comment>
<dbReference type="Proteomes" id="UP000566711">
    <property type="component" value="Unassembled WGS sequence"/>
</dbReference>
<name>A0A7W2I5L7_9BURK</name>
<proteinExistence type="predicted"/>
<organism evidence="1 2">
    <name type="scientific">Rugamonas fusca</name>
    <dbReference type="NCBI Taxonomy" id="2758568"/>
    <lineage>
        <taxon>Bacteria</taxon>
        <taxon>Pseudomonadati</taxon>
        <taxon>Pseudomonadota</taxon>
        <taxon>Betaproteobacteria</taxon>
        <taxon>Burkholderiales</taxon>
        <taxon>Oxalobacteraceae</taxon>
        <taxon>Telluria group</taxon>
        <taxon>Rugamonas</taxon>
    </lineage>
</organism>
<dbReference type="AlphaFoldDB" id="A0A7W2I5L7"/>
<evidence type="ECO:0000313" key="2">
    <source>
        <dbReference type="Proteomes" id="UP000566711"/>
    </source>
</evidence>
<reference evidence="1 2" key="1">
    <citation type="submission" date="2020-07" db="EMBL/GenBank/DDBJ databases">
        <title>Novel species isolated from subtropical streams in China.</title>
        <authorList>
            <person name="Lu H."/>
        </authorList>
    </citation>
    <scope>NUCLEOTIDE SEQUENCE [LARGE SCALE GENOMIC DNA]</scope>
    <source>
        <strain evidence="1 2">FT3S</strain>
    </source>
</reference>
<dbReference type="EMBL" id="JACEZS010000002">
    <property type="protein sequence ID" value="MBA5604532.1"/>
    <property type="molecule type" value="Genomic_DNA"/>
</dbReference>
<protein>
    <submittedName>
        <fullName evidence="1">Uncharacterized protein</fullName>
    </submittedName>
</protein>
<evidence type="ECO:0000313" key="1">
    <source>
        <dbReference type="EMBL" id="MBA5604532.1"/>
    </source>
</evidence>
<dbReference type="RefSeq" id="WP_182214354.1">
    <property type="nucleotide sequence ID" value="NZ_JACEZS010000002.1"/>
</dbReference>